<dbReference type="eggNOG" id="ENOG502RWZZ">
    <property type="taxonomic scope" value="Eukaryota"/>
</dbReference>
<accession>R8BEB4</accession>
<feature type="signal peptide" evidence="1">
    <location>
        <begin position="1"/>
        <end position="18"/>
    </location>
</feature>
<dbReference type="HOGENOM" id="CLU_1866513_0_0_1"/>
<reference evidence="3" key="1">
    <citation type="journal article" date="2013" name="Genome Announc.">
        <title>Draft genome sequence of the ascomycete Phaeoacremonium aleophilum strain UCR-PA7, a causal agent of the esca disease complex in grapevines.</title>
        <authorList>
            <person name="Blanco-Ulate B."/>
            <person name="Rolshausen P."/>
            <person name="Cantu D."/>
        </authorList>
    </citation>
    <scope>NUCLEOTIDE SEQUENCE [LARGE SCALE GENOMIC DNA]</scope>
    <source>
        <strain evidence="3">UCR-PA7</strain>
    </source>
</reference>
<name>R8BEB4_PHAM7</name>
<feature type="chain" id="PRO_5004452552" evidence="1">
    <location>
        <begin position="19"/>
        <end position="137"/>
    </location>
</feature>
<organism evidence="2 3">
    <name type="scientific">Phaeoacremonium minimum (strain UCR-PA7)</name>
    <name type="common">Esca disease fungus</name>
    <name type="synonym">Togninia minima</name>
    <dbReference type="NCBI Taxonomy" id="1286976"/>
    <lineage>
        <taxon>Eukaryota</taxon>
        <taxon>Fungi</taxon>
        <taxon>Dikarya</taxon>
        <taxon>Ascomycota</taxon>
        <taxon>Pezizomycotina</taxon>
        <taxon>Sordariomycetes</taxon>
        <taxon>Sordariomycetidae</taxon>
        <taxon>Togniniales</taxon>
        <taxon>Togniniaceae</taxon>
        <taxon>Phaeoacremonium</taxon>
    </lineage>
</organism>
<dbReference type="RefSeq" id="XP_007917510.1">
    <property type="nucleotide sequence ID" value="XM_007919319.1"/>
</dbReference>
<proteinExistence type="predicted"/>
<evidence type="ECO:0000313" key="3">
    <source>
        <dbReference type="Proteomes" id="UP000014074"/>
    </source>
</evidence>
<gene>
    <name evidence="2" type="ORF">UCRPA7_6783</name>
</gene>
<dbReference type="KEGG" id="tmn:UCRPA7_6783"/>
<dbReference type="OrthoDB" id="5226580at2759"/>
<dbReference type="Proteomes" id="UP000014074">
    <property type="component" value="Unassembled WGS sequence"/>
</dbReference>
<dbReference type="GeneID" id="19327475"/>
<evidence type="ECO:0000256" key="1">
    <source>
        <dbReference type="SAM" id="SignalP"/>
    </source>
</evidence>
<keyword evidence="3" id="KW-1185">Reference proteome</keyword>
<dbReference type="AlphaFoldDB" id="R8BEB4"/>
<protein>
    <submittedName>
        <fullName evidence="2">Putative zn 2cys6 transcription factor protein</fullName>
    </submittedName>
</protein>
<keyword evidence="1" id="KW-0732">Signal</keyword>
<dbReference type="EMBL" id="KB933264">
    <property type="protein sequence ID" value="EON97649.1"/>
    <property type="molecule type" value="Genomic_DNA"/>
</dbReference>
<evidence type="ECO:0000313" key="2">
    <source>
        <dbReference type="EMBL" id="EON97649.1"/>
    </source>
</evidence>
<sequence>MFCQLSHCFILLFKLSTLEDPSWDKSLVRQTVDVVELLEKFAAVMGETPAAAGFLGDPEVIGDQNIFFKSSRIMRALATNWRKDLDGEQTKPVTDGLGMPNEQQTPFVSGEIDEYFMMNLANDQWLSDIFVSLNGSA</sequence>